<gene>
    <name evidence="2" type="ORF">NCTC7915_01925</name>
</gene>
<protein>
    <submittedName>
        <fullName evidence="2">Uncharacterized protein</fullName>
    </submittedName>
</protein>
<reference evidence="2 3" key="1">
    <citation type="submission" date="2018-06" db="EMBL/GenBank/DDBJ databases">
        <authorList>
            <consortium name="Pathogen Informatics"/>
            <person name="Doyle S."/>
        </authorList>
    </citation>
    <scope>NUCLEOTIDE SEQUENCE [LARGE SCALE GENOMIC DNA]</scope>
    <source>
        <strain evidence="2 3">NCTC7915</strain>
    </source>
</reference>
<comment type="caution">
    <text evidence="2">The sequence shown here is derived from an EMBL/GenBank/DDBJ whole genome shotgun (WGS) entry which is preliminary data.</text>
</comment>
<evidence type="ECO:0000313" key="2">
    <source>
        <dbReference type="EMBL" id="STD13455.1"/>
    </source>
</evidence>
<accession>A0AA46BPH5</accession>
<feature type="transmembrane region" description="Helical" evidence="1">
    <location>
        <begin position="27"/>
        <end position="53"/>
    </location>
</feature>
<keyword evidence="1" id="KW-0812">Transmembrane</keyword>
<dbReference type="Proteomes" id="UP000254118">
    <property type="component" value="Unassembled WGS sequence"/>
</dbReference>
<dbReference type="AlphaFoldDB" id="A0AA46BPH5"/>
<organism evidence="2 3">
    <name type="scientific">Dermatophilus congolensis</name>
    <dbReference type="NCBI Taxonomy" id="1863"/>
    <lineage>
        <taxon>Bacteria</taxon>
        <taxon>Bacillati</taxon>
        <taxon>Actinomycetota</taxon>
        <taxon>Actinomycetes</taxon>
        <taxon>Micrococcales</taxon>
        <taxon>Dermatophilaceae</taxon>
        <taxon>Dermatophilus</taxon>
    </lineage>
</organism>
<dbReference type="EMBL" id="UFYA01000001">
    <property type="protein sequence ID" value="STD13455.1"/>
    <property type="molecule type" value="Genomic_DNA"/>
</dbReference>
<evidence type="ECO:0000313" key="3">
    <source>
        <dbReference type="Proteomes" id="UP000254118"/>
    </source>
</evidence>
<keyword evidence="1" id="KW-1133">Transmembrane helix</keyword>
<proteinExistence type="predicted"/>
<name>A0AA46BPH5_9MICO</name>
<keyword evidence="1" id="KW-0472">Membrane</keyword>
<sequence length="74" mass="7521">MRLDAAHGPVLGHVVGLGVKGAGPVTFTVVIVAVFVLCVGVPVVGLCWWGVFLPTIVSVRSGRGCGVGEVTDHV</sequence>
<evidence type="ECO:0000256" key="1">
    <source>
        <dbReference type="SAM" id="Phobius"/>
    </source>
</evidence>